<dbReference type="PROSITE" id="PS50885">
    <property type="entry name" value="HAMP"/>
    <property type="match status" value="1"/>
</dbReference>
<feature type="domain" description="HBM" evidence="7">
    <location>
        <begin position="44"/>
        <end position="277"/>
    </location>
</feature>
<dbReference type="Proteomes" id="UP000067320">
    <property type="component" value="Plasmid pCCO1"/>
</dbReference>
<feature type="transmembrane region" description="Helical" evidence="3">
    <location>
        <begin position="280"/>
        <end position="302"/>
    </location>
</feature>
<dbReference type="SMART" id="SM00304">
    <property type="entry name" value="HAMP"/>
    <property type="match status" value="1"/>
</dbReference>
<geneLocation type="plasmid" evidence="8 9">
    <name>pCCO1</name>
</geneLocation>
<evidence type="ECO:0000259" key="4">
    <source>
        <dbReference type="PROSITE" id="PS50111"/>
    </source>
</evidence>
<comment type="similarity">
    <text evidence="1">Belongs to the methyl-accepting chemotaxis (MCP) protein family.</text>
</comment>
<dbReference type="InterPro" id="IPR032255">
    <property type="entry name" value="HBM"/>
</dbReference>
<protein>
    <submittedName>
        <fullName evidence="8">Chemotaxis protein</fullName>
    </submittedName>
</protein>
<gene>
    <name evidence="8" type="ORF">AFK62_20320</name>
</gene>
<evidence type="ECO:0000256" key="3">
    <source>
        <dbReference type="SAM" id="Phobius"/>
    </source>
</evidence>
<evidence type="ECO:0000313" key="8">
    <source>
        <dbReference type="EMBL" id="ALB64890.1"/>
    </source>
</evidence>
<reference evidence="9" key="1">
    <citation type="submission" date="2015-07" db="EMBL/GenBank/DDBJ databases">
        <authorList>
            <person name="Moine D."/>
            <person name="Kassam M."/>
        </authorList>
    </citation>
    <scope>NUCLEOTIDE SEQUENCE [LARGE SCALE GENOMIC DNA]</scope>
    <source>
        <strain evidence="9">LMG 26250</strain>
        <plasmid evidence="9">pCCO1</plasmid>
    </source>
</reference>
<dbReference type="InterPro" id="IPR003660">
    <property type="entry name" value="HAMP_dom"/>
</dbReference>
<dbReference type="Gene3D" id="1.10.287.950">
    <property type="entry name" value="Methyl-accepting chemotaxis protein"/>
    <property type="match status" value="1"/>
</dbReference>
<organism evidence="8 9">
    <name type="scientific">Cronobacter condimenti 1330</name>
    <dbReference type="NCBI Taxonomy" id="1073999"/>
    <lineage>
        <taxon>Bacteria</taxon>
        <taxon>Pseudomonadati</taxon>
        <taxon>Pseudomonadota</taxon>
        <taxon>Gammaproteobacteria</taxon>
        <taxon>Enterobacterales</taxon>
        <taxon>Enterobacteriaceae</taxon>
        <taxon>Cronobacter</taxon>
    </lineage>
</organism>
<dbReference type="Gene3D" id="6.10.340.10">
    <property type="match status" value="1"/>
</dbReference>
<evidence type="ECO:0000256" key="1">
    <source>
        <dbReference type="ARBA" id="ARBA00029447"/>
    </source>
</evidence>
<evidence type="ECO:0000259" key="7">
    <source>
        <dbReference type="PROSITE" id="PS51753"/>
    </source>
</evidence>
<reference evidence="9" key="2">
    <citation type="submission" date="2015-09" db="EMBL/GenBank/DDBJ databases">
        <title>Cronobacter genome sequencing and assembly.</title>
        <authorList>
            <person name="Descombes P."/>
            <person name="Baert L."/>
            <person name="Ngom-Bru C."/>
            <person name="Barretto C."/>
        </authorList>
    </citation>
    <scope>NUCLEOTIDE SEQUENCE [LARGE SCALE GENOMIC DNA]</scope>
    <source>
        <strain evidence="9">LMG 26250</strain>
        <plasmid evidence="9">pCCO1</plasmid>
    </source>
</reference>
<keyword evidence="2" id="KW-0807">Transducer</keyword>
<dbReference type="CDD" id="cd11386">
    <property type="entry name" value="MCP_signal"/>
    <property type="match status" value="1"/>
</dbReference>
<dbReference type="RefSeq" id="WP_053532133.1">
    <property type="nucleotide sequence ID" value="NZ_CP012265.1"/>
</dbReference>
<dbReference type="InterPro" id="IPR000727">
    <property type="entry name" value="T_SNARE_dom"/>
</dbReference>
<dbReference type="InterPro" id="IPR051310">
    <property type="entry name" value="MCP_chemotaxis"/>
</dbReference>
<dbReference type="PROSITE" id="PS51753">
    <property type="entry name" value="HBM"/>
    <property type="match status" value="1"/>
</dbReference>
<dbReference type="PROSITE" id="PS50192">
    <property type="entry name" value="T_SNARE"/>
    <property type="match status" value="1"/>
</dbReference>
<evidence type="ECO:0000259" key="6">
    <source>
        <dbReference type="PROSITE" id="PS50885"/>
    </source>
</evidence>
<dbReference type="EMBL" id="CP012265">
    <property type="protein sequence ID" value="ALB64890.1"/>
    <property type="molecule type" value="Genomic_DNA"/>
</dbReference>
<keyword evidence="8" id="KW-0614">Plasmid</keyword>
<keyword evidence="9" id="KW-1185">Reference proteome</keyword>
<feature type="domain" description="HAMP" evidence="6">
    <location>
        <begin position="304"/>
        <end position="356"/>
    </location>
</feature>
<dbReference type="PANTHER" id="PTHR43531">
    <property type="entry name" value="PROTEIN ICFG"/>
    <property type="match status" value="1"/>
</dbReference>
<dbReference type="SMART" id="SM00283">
    <property type="entry name" value="MA"/>
    <property type="match status" value="1"/>
</dbReference>
<evidence type="ECO:0000259" key="5">
    <source>
        <dbReference type="PROSITE" id="PS50192"/>
    </source>
</evidence>
<dbReference type="PROSITE" id="PS50111">
    <property type="entry name" value="CHEMOTAXIS_TRANSDUC_2"/>
    <property type="match status" value="1"/>
</dbReference>
<keyword evidence="3" id="KW-1133">Transmembrane helix</keyword>
<sequence>MTGKPGIFKNLSVATKLFGGFSLLVAVIIISSGISITQLLAISEHAEKEQLLNQINNDLSAARRNRLVYQSTHDEKAAQENLNAINQMAEKIESGKQFSWEDDTGVLFEELGVTVKAYREVRNNFIAQESASIAQGKNVLDAANQPAFSEASQALRNSDTLTKASVNLLYYVEKLRADATSIVGSRGKEGQQQFSADMQQATAQLNAIKNENSTAVVSSADAIQSALNTLASQVDAYVLALKNAKAASDAMPPVSDKLNNTTSELAQLQADKSKTKISHVMYIVVIVALCSVVIGLFIAWLITRQMTSQIRYNLNVAERIAAGDLTAVIEASSNDELGRLSIAMATMNQKLRELITQIKESVVYVASASSQISIGNTDLASRTEEQSAAVVETAASMEELTSTVKRNADNAREASTLAHTAAENARSGGQIVWGVVDTMKTITDSSNKIKDIISVINGISFQTNILALNAAVEAARAGEQGRGFAVVAGEVRTLAQRSAQAAKEIEGLIQESVDRVNSGSAMVNKAGDTMKDIVSSVEGVSGIMTEISHASDEQSRGIDQISKAVSELDSTTQQNAALVQESSAAAASLEQQAGELSQLISLFKLGDAISKKPSAKPAFAAAPASASRTLAADGAGDWETF</sequence>
<feature type="domain" description="T-SNARE coiled-coil homology" evidence="5">
    <location>
        <begin position="520"/>
        <end position="582"/>
    </location>
</feature>
<keyword evidence="3" id="KW-0812">Transmembrane</keyword>
<evidence type="ECO:0000313" key="9">
    <source>
        <dbReference type="Proteomes" id="UP000067320"/>
    </source>
</evidence>
<dbReference type="Pfam" id="PF00672">
    <property type="entry name" value="HAMP"/>
    <property type="match status" value="1"/>
</dbReference>
<dbReference type="InterPro" id="IPR004089">
    <property type="entry name" value="MCPsignal_dom"/>
</dbReference>
<name>A0ABM5VIB1_9ENTR</name>
<feature type="domain" description="Methyl-accepting transducer" evidence="4">
    <location>
        <begin position="361"/>
        <end position="590"/>
    </location>
</feature>
<dbReference type="SUPFAM" id="SSF58104">
    <property type="entry name" value="Methyl-accepting chemotaxis protein (MCP) signaling domain"/>
    <property type="match status" value="1"/>
</dbReference>
<dbReference type="Pfam" id="PF00015">
    <property type="entry name" value="MCPsignal"/>
    <property type="match status" value="1"/>
</dbReference>
<keyword evidence="3" id="KW-0472">Membrane</keyword>
<proteinExistence type="inferred from homology"/>
<feature type="transmembrane region" description="Helical" evidence="3">
    <location>
        <begin position="20"/>
        <end position="42"/>
    </location>
</feature>
<evidence type="ECO:0000256" key="2">
    <source>
        <dbReference type="PROSITE-ProRule" id="PRU00284"/>
    </source>
</evidence>
<accession>A0ABM5VIB1</accession>
<dbReference type="CDD" id="cd06225">
    <property type="entry name" value="HAMP"/>
    <property type="match status" value="1"/>
</dbReference>
<reference evidence="8 9" key="3">
    <citation type="journal article" date="2016" name="Genome Announc.">
        <title>Fully Closed Genome Sequences of Five Type Strains of the Genus Cronobacter and One Cronobacter sakazakii Strain.</title>
        <authorList>
            <person name="Moine D."/>
            <person name="Kassam M."/>
            <person name="Baert L."/>
            <person name="Tang Y."/>
            <person name="Barretto C."/>
            <person name="Ngom Bru C."/>
            <person name="Klijn A."/>
            <person name="Descombes P."/>
        </authorList>
    </citation>
    <scope>NUCLEOTIDE SEQUENCE [LARGE SCALE GENOMIC DNA]</scope>
    <source>
        <strain evidence="8 9">LMG 26250</strain>
    </source>
</reference>
<dbReference type="PANTHER" id="PTHR43531:SF5">
    <property type="entry name" value="METHYL-ACCEPTING CHEMOTAXIS PROTEIN III"/>
    <property type="match status" value="1"/>
</dbReference>
<dbReference type="SMART" id="SM01358">
    <property type="entry name" value="HBM"/>
    <property type="match status" value="1"/>
</dbReference>